<name>J9QNZ3_9CAUD</name>
<dbReference type="GeneID" id="13826845"/>
<sequence>MIDYAGLKAIFGDTLPEAHIFFATVATRPFVRGYQDIRKDLGLTTAHTNRSVWKRFVAKYNDQGPGPQPETSITKVTPVQPRHGATTRYRVDNPGGEVVVTTVPASGPIVIDRSAFGAGLWDVIFDGVTGDTAEVVFTIGSSTHTESVNLLPKITATSVVCVPNQIVTNEDNSIDTTIQIAVTPPEARYNITSSPSSSELHNVTIDYQTGKVTGSISASTSGAILFQDRTAWQTTIGSLQIAHPTAEAD</sequence>
<dbReference type="Proteomes" id="UP000006280">
    <property type="component" value="Segment"/>
</dbReference>
<feature type="domain" description="Decoration protein N-terminal" evidence="1">
    <location>
        <begin position="2"/>
        <end position="60"/>
    </location>
</feature>
<dbReference type="EMBL" id="JX195166">
    <property type="protein sequence ID" value="AFQ22302.1"/>
    <property type="molecule type" value="Genomic_DNA"/>
</dbReference>
<dbReference type="Pfam" id="PF21393">
    <property type="entry name" value="Phage_pb10_N"/>
    <property type="match status" value="1"/>
</dbReference>
<evidence type="ECO:0000313" key="3">
    <source>
        <dbReference type="Proteomes" id="UP000006280"/>
    </source>
</evidence>
<accession>J9QNZ3</accession>
<organism evidence="2 3">
    <name type="scientific">Pectobacterium phage My1</name>
    <dbReference type="NCBI Taxonomy" id="1204539"/>
    <lineage>
        <taxon>Viruses</taxon>
        <taxon>Duplodnaviria</taxon>
        <taxon>Heunggongvirae</taxon>
        <taxon>Uroviricota</taxon>
        <taxon>Caudoviricetes</taxon>
        <taxon>Demerecviridae</taxon>
        <taxon>Mccorquodalevirinae</taxon>
        <taxon>Myunavirus</taxon>
        <taxon>Myunavirus My1</taxon>
    </lineage>
</organism>
<proteinExistence type="predicted"/>
<dbReference type="RefSeq" id="YP_006906395.1">
    <property type="nucleotide sequence ID" value="NC_018837.1"/>
</dbReference>
<reference evidence="2 3" key="1">
    <citation type="journal article" date="2012" name="J. Virol.">
        <title>Complete Genome Sequence of Pectobacterium carotovorum subsp. carotovorum Bacteriophage My1.</title>
        <authorList>
            <person name="Lee D.H."/>
            <person name="Lee J.H."/>
            <person name="Shin H."/>
            <person name="Ji S."/>
            <person name="Roh E."/>
            <person name="Jung K."/>
            <person name="Ryu S."/>
            <person name="Choi J."/>
            <person name="Heu S."/>
        </authorList>
    </citation>
    <scope>NUCLEOTIDE SEQUENCE [LARGE SCALE GENOMIC DNA]</scope>
</reference>
<evidence type="ECO:0000313" key="2">
    <source>
        <dbReference type="EMBL" id="AFQ22302.1"/>
    </source>
</evidence>
<dbReference type="InterPro" id="IPR048804">
    <property type="entry name" value="DECO_N"/>
</dbReference>
<keyword evidence="3" id="KW-1185">Reference proteome</keyword>
<gene>
    <name evidence="2" type="ORF">My1_143</name>
</gene>
<evidence type="ECO:0000259" key="1">
    <source>
        <dbReference type="Pfam" id="PF21393"/>
    </source>
</evidence>
<dbReference type="KEGG" id="vg:13826845"/>
<protein>
    <submittedName>
        <fullName evidence="2">Putative tail protein</fullName>
    </submittedName>
</protein>
<dbReference type="OrthoDB" id="12875at10239"/>